<dbReference type="Gene3D" id="1.10.1660.10">
    <property type="match status" value="1"/>
</dbReference>
<evidence type="ECO:0000256" key="5">
    <source>
        <dbReference type="ARBA" id="ARBA00023015"/>
    </source>
</evidence>
<gene>
    <name evidence="9" type="primary">soxR</name>
    <name evidence="9" type="ORF">GCM10025780_28570</name>
</gene>
<evidence type="ECO:0000259" key="8">
    <source>
        <dbReference type="PROSITE" id="PS50937"/>
    </source>
</evidence>
<feature type="domain" description="HTH merR-type" evidence="8">
    <location>
        <begin position="8"/>
        <end position="77"/>
    </location>
</feature>
<keyword evidence="2" id="KW-0479">Metal-binding</keyword>
<dbReference type="PANTHER" id="PTHR30204:SF0">
    <property type="entry name" value="REDOX-SENSITIVE TRANSCRIPTIONAL ACTIVATOR SOXR"/>
    <property type="match status" value="1"/>
</dbReference>
<evidence type="ECO:0000256" key="7">
    <source>
        <dbReference type="ARBA" id="ARBA00023163"/>
    </source>
</evidence>
<dbReference type="PROSITE" id="PS50937">
    <property type="entry name" value="HTH_MERR_2"/>
    <property type="match status" value="1"/>
</dbReference>
<keyword evidence="1" id="KW-0001">2Fe-2S</keyword>
<dbReference type="SUPFAM" id="SSF46955">
    <property type="entry name" value="Putative DNA-binding domain"/>
    <property type="match status" value="1"/>
</dbReference>
<evidence type="ECO:0000256" key="4">
    <source>
        <dbReference type="ARBA" id="ARBA00023014"/>
    </source>
</evidence>
<dbReference type="PROSITE" id="PS00552">
    <property type="entry name" value="HTH_MERR_1"/>
    <property type="match status" value="1"/>
</dbReference>
<dbReference type="InterPro" id="IPR047057">
    <property type="entry name" value="MerR_fam"/>
</dbReference>
<dbReference type="EMBL" id="BAABLM010000005">
    <property type="protein sequence ID" value="GAA4681474.1"/>
    <property type="molecule type" value="Genomic_DNA"/>
</dbReference>
<name>A0ABP8W4V8_9MICO</name>
<dbReference type="Pfam" id="PF09278">
    <property type="entry name" value="MerR-DNA-bind"/>
    <property type="match status" value="1"/>
</dbReference>
<dbReference type="Proteomes" id="UP001501295">
    <property type="component" value="Unassembled WGS sequence"/>
</dbReference>
<keyword evidence="5" id="KW-0805">Transcription regulation</keyword>
<reference evidence="10" key="1">
    <citation type="journal article" date="2019" name="Int. J. Syst. Evol. Microbiol.">
        <title>The Global Catalogue of Microorganisms (GCM) 10K type strain sequencing project: providing services to taxonomists for standard genome sequencing and annotation.</title>
        <authorList>
            <consortium name="The Broad Institute Genomics Platform"/>
            <consortium name="The Broad Institute Genome Sequencing Center for Infectious Disease"/>
            <person name="Wu L."/>
            <person name="Ma J."/>
        </authorList>
    </citation>
    <scope>NUCLEOTIDE SEQUENCE [LARGE SCALE GENOMIC DNA]</scope>
    <source>
        <strain evidence="10">JCM 18956</strain>
    </source>
</reference>
<evidence type="ECO:0000256" key="3">
    <source>
        <dbReference type="ARBA" id="ARBA00023004"/>
    </source>
</evidence>
<dbReference type="NCBIfam" id="TIGR01950">
    <property type="entry name" value="SoxR"/>
    <property type="match status" value="1"/>
</dbReference>
<protein>
    <submittedName>
        <fullName evidence="9">Redox-sensitive transcriptional activator SoxR</fullName>
    </submittedName>
</protein>
<dbReference type="Pfam" id="PF00376">
    <property type="entry name" value="MerR"/>
    <property type="match status" value="1"/>
</dbReference>
<comment type="caution">
    <text evidence="9">The sequence shown here is derived from an EMBL/GenBank/DDBJ whole genome shotgun (WGS) entry which is preliminary data.</text>
</comment>
<evidence type="ECO:0000256" key="1">
    <source>
        <dbReference type="ARBA" id="ARBA00022714"/>
    </source>
</evidence>
<evidence type="ECO:0000313" key="9">
    <source>
        <dbReference type="EMBL" id="GAA4681474.1"/>
    </source>
</evidence>
<evidence type="ECO:0000256" key="2">
    <source>
        <dbReference type="ARBA" id="ARBA00022723"/>
    </source>
</evidence>
<dbReference type="RefSeq" id="WP_345376583.1">
    <property type="nucleotide sequence ID" value="NZ_BAABLM010000005.1"/>
</dbReference>
<keyword evidence="3" id="KW-0408">Iron</keyword>
<organism evidence="9 10">
    <name type="scientific">Frondihabitans cladoniiphilus</name>
    <dbReference type="NCBI Taxonomy" id="715785"/>
    <lineage>
        <taxon>Bacteria</taxon>
        <taxon>Bacillati</taxon>
        <taxon>Actinomycetota</taxon>
        <taxon>Actinomycetes</taxon>
        <taxon>Micrococcales</taxon>
        <taxon>Microbacteriaceae</taxon>
        <taxon>Frondihabitans</taxon>
    </lineage>
</organism>
<sequence>MTKKATEGLSIGEVAKRSGVSVPTIRFYESKGLIGEASRTVGGSRTFPRHVLRRVSMIRLGVQFGIPLAEIKDIFESLPTDRPPTRADWQRISTAWNAEVDERIATLTRMRDKLSDCIGCGCLSLGTCSLLNPGDALAVEGPGPQRVLTAE</sequence>
<dbReference type="CDD" id="cd01110">
    <property type="entry name" value="HTH_SoxR"/>
    <property type="match status" value="1"/>
</dbReference>
<keyword evidence="4" id="KW-0411">Iron-sulfur</keyword>
<accession>A0ABP8W4V8</accession>
<evidence type="ECO:0000313" key="10">
    <source>
        <dbReference type="Proteomes" id="UP001501295"/>
    </source>
</evidence>
<dbReference type="InterPro" id="IPR010211">
    <property type="entry name" value="Redox-sen_tscrpt-act_SoxR"/>
</dbReference>
<dbReference type="InterPro" id="IPR000551">
    <property type="entry name" value="MerR-type_HTH_dom"/>
</dbReference>
<dbReference type="PRINTS" id="PR00040">
    <property type="entry name" value="HTHMERR"/>
</dbReference>
<keyword evidence="6" id="KW-0238">DNA-binding</keyword>
<dbReference type="InterPro" id="IPR015358">
    <property type="entry name" value="Tscrpt_reg_MerR_DNA-bd"/>
</dbReference>
<dbReference type="SMART" id="SM00422">
    <property type="entry name" value="HTH_MERR"/>
    <property type="match status" value="1"/>
</dbReference>
<dbReference type="PANTHER" id="PTHR30204">
    <property type="entry name" value="REDOX-CYCLING DRUG-SENSING TRANSCRIPTIONAL ACTIVATOR SOXR"/>
    <property type="match status" value="1"/>
</dbReference>
<proteinExistence type="predicted"/>
<dbReference type="InterPro" id="IPR009061">
    <property type="entry name" value="DNA-bd_dom_put_sf"/>
</dbReference>
<keyword evidence="10" id="KW-1185">Reference proteome</keyword>
<evidence type="ECO:0000256" key="6">
    <source>
        <dbReference type="ARBA" id="ARBA00023125"/>
    </source>
</evidence>
<keyword evidence="7" id="KW-0804">Transcription</keyword>